<dbReference type="Pfam" id="PF04014">
    <property type="entry name" value="MazE_antitoxin"/>
    <property type="match status" value="1"/>
</dbReference>
<dbReference type="Gene3D" id="2.10.260.10">
    <property type="match status" value="1"/>
</dbReference>
<evidence type="ECO:0000313" key="2">
    <source>
        <dbReference type="EMBL" id="CAA6819257.1"/>
    </source>
</evidence>
<dbReference type="EMBL" id="CACVAT010000326">
    <property type="protein sequence ID" value="CAA6819257.1"/>
    <property type="molecule type" value="Genomic_DNA"/>
</dbReference>
<reference evidence="2" key="1">
    <citation type="submission" date="2020-01" db="EMBL/GenBank/DDBJ databases">
        <authorList>
            <person name="Meier V. D."/>
            <person name="Meier V D."/>
        </authorList>
    </citation>
    <scope>NUCLEOTIDE SEQUENCE</scope>
    <source>
        <strain evidence="2">HLG_WM_MAG_09</strain>
    </source>
</reference>
<dbReference type="InterPro" id="IPR037914">
    <property type="entry name" value="SpoVT-AbrB_sf"/>
</dbReference>
<feature type="domain" description="SpoVT-AbrB" evidence="1">
    <location>
        <begin position="6"/>
        <end position="51"/>
    </location>
</feature>
<dbReference type="PANTHER" id="PTHR34860">
    <property type="entry name" value="REPRESSOR-LIKE PROTEIN SSO7C3"/>
    <property type="match status" value="1"/>
</dbReference>
<evidence type="ECO:0000259" key="1">
    <source>
        <dbReference type="SMART" id="SM00966"/>
    </source>
</evidence>
<dbReference type="SMART" id="SM00966">
    <property type="entry name" value="SpoVT_AbrB"/>
    <property type="match status" value="1"/>
</dbReference>
<dbReference type="InterPro" id="IPR007159">
    <property type="entry name" value="SpoVT-AbrB_dom"/>
</dbReference>
<protein>
    <recommendedName>
        <fullName evidence="1">SpoVT-AbrB domain-containing protein</fullName>
    </recommendedName>
</protein>
<dbReference type="PANTHER" id="PTHR34860:SF7">
    <property type="entry name" value="TRANSCRIPTION REGULATOR, SPOVT_ABRB FAMILY"/>
    <property type="match status" value="1"/>
</dbReference>
<name>A0A6S6TM59_9GAMM</name>
<dbReference type="NCBIfam" id="TIGR01439">
    <property type="entry name" value="lp_hng_hel_AbrB"/>
    <property type="match status" value="1"/>
</dbReference>
<dbReference type="AlphaFoldDB" id="A0A6S6TM59"/>
<sequence>MQELSIAVGQNGRVVIPANIRQQIGIKQGQHLLISLDGEKIVLEKTTGILNRLQQRFKDIPTSLSEELIEERRAEAVRENHDS</sequence>
<proteinExistence type="predicted"/>
<organism evidence="2">
    <name type="scientific">uncultured Thiotrichaceae bacterium</name>
    <dbReference type="NCBI Taxonomy" id="298394"/>
    <lineage>
        <taxon>Bacteria</taxon>
        <taxon>Pseudomonadati</taxon>
        <taxon>Pseudomonadota</taxon>
        <taxon>Gammaproteobacteria</taxon>
        <taxon>Thiotrichales</taxon>
        <taxon>Thiotrichaceae</taxon>
        <taxon>environmental samples</taxon>
    </lineage>
</organism>
<dbReference type="InterPro" id="IPR052975">
    <property type="entry name" value="Repressor-like_regulatory"/>
</dbReference>
<accession>A0A6S6TM59</accession>
<dbReference type="SUPFAM" id="SSF89447">
    <property type="entry name" value="AbrB/MazE/MraZ-like"/>
    <property type="match status" value="1"/>
</dbReference>
<gene>
    <name evidence="2" type="ORF">HELGO_WM39074</name>
</gene>
<dbReference type="GO" id="GO:0003677">
    <property type="term" value="F:DNA binding"/>
    <property type="evidence" value="ECO:0007669"/>
    <property type="project" value="InterPro"/>
</dbReference>